<feature type="region of interest" description="Disordered" evidence="1">
    <location>
        <begin position="455"/>
        <end position="481"/>
    </location>
</feature>
<feature type="compositionally biased region" description="Polar residues" evidence="1">
    <location>
        <begin position="63"/>
        <end position="76"/>
    </location>
</feature>
<organism evidence="5 6">
    <name type="scientific">Streptomyces himastatinicus ATCC 53653</name>
    <dbReference type="NCBI Taxonomy" id="457427"/>
    <lineage>
        <taxon>Bacteria</taxon>
        <taxon>Bacillati</taxon>
        <taxon>Actinomycetota</taxon>
        <taxon>Actinomycetes</taxon>
        <taxon>Kitasatosporales</taxon>
        <taxon>Streptomycetaceae</taxon>
        <taxon>Streptomyces</taxon>
        <taxon>Streptomyces violaceusniger group</taxon>
    </lineage>
</organism>
<keyword evidence="2" id="KW-1133">Transmembrane helix</keyword>
<accession>D9WM87</accession>
<dbReference type="Gene3D" id="3.90.1310.10">
    <property type="entry name" value="Penicillin-binding protein 2a (Domain 2)"/>
    <property type="match status" value="1"/>
</dbReference>
<dbReference type="GO" id="GO:0008658">
    <property type="term" value="F:penicillin binding"/>
    <property type="evidence" value="ECO:0007669"/>
    <property type="project" value="InterPro"/>
</dbReference>
<dbReference type="InterPro" id="IPR012338">
    <property type="entry name" value="Beta-lactam/transpept-like"/>
</dbReference>
<feature type="region of interest" description="Disordered" evidence="1">
    <location>
        <begin position="1"/>
        <end position="26"/>
    </location>
</feature>
<feature type="region of interest" description="Disordered" evidence="1">
    <location>
        <begin position="54"/>
        <end position="76"/>
    </location>
</feature>
<evidence type="ECO:0000259" key="3">
    <source>
        <dbReference type="Pfam" id="PF00905"/>
    </source>
</evidence>
<feature type="transmembrane region" description="Helical" evidence="2">
    <location>
        <begin position="27"/>
        <end position="45"/>
    </location>
</feature>
<dbReference type="Gene3D" id="3.40.710.10">
    <property type="entry name" value="DD-peptidase/beta-lactamase superfamily"/>
    <property type="match status" value="1"/>
</dbReference>
<dbReference type="AlphaFoldDB" id="D9WM87"/>
<protein>
    <submittedName>
        <fullName evidence="5">Peptidoglycan glycosyltransferase</fullName>
    </submittedName>
</protein>
<dbReference type="Pfam" id="PF21922">
    <property type="entry name" value="PBP_dimer_2"/>
    <property type="match status" value="1"/>
</dbReference>
<dbReference type="SUPFAM" id="SSF56601">
    <property type="entry name" value="beta-lactamase/transpeptidase-like"/>
    <property type="match status" value="1"/>
</dbReference>
<dbReference type="Proteomes" id="UP000003963">
    <property type="component" value="Unassembled WGS sequence"/>
</dbReference>
<dbReference type="GO" id="GO:0016740">
    <property type="term" value="F:transferase activity"/>
    <property type="evidence" value="ECO:0007669"/>
    <property type="project" value="UniProtKB-KW"/>
</dbReference>
<evidence type="ECO:0000259" key="4">
    <source>
        <dbReference type="Pfam" id="PF21922"/>
    </source>
</evidence>
<name>D9WM87_9ACTN</name>
<gene>
    <name evidence="5" type="ORF">SSOG_05504</name>
</gene>
<dbReference type="HOGENOM" id="CLU_009289_1_0_11"/>
<dbReference type="PANTHER" id="PTHR30627:SF24">
    <property type="entry name" value="PENICILLIN-BINDING PROTEIN 4B"/>
    <property type="match status" value="1"/>
</dbReference>
<keyword evidence="5" id="KW-0808">Transferase</keyword>
<dbReference type="STRING" id="457427.SSOG_05504"/>
<proteinExistence type="predicted"/>
<feature type="domain" description="Penicillin-binding protein transpeptidase" evidence="3">
    <location>
        <begin position="155"/>
        <end position="475"/>
    </location>
</feature>
<evidence type="ECO:0000313" key="6">
    <source>
        <dbReference type="Proteomes" id="UP000003963"/>
    </source>
</evidence>
<keyword evidence="6" id="KW-1185">Reference proteome</keyword>
<feature type="domain" description="Penicillin binding protein A dimerisation" evidence="4">
    <location>
        <begin position="78"/>
        <end position="134"/>
    </location>
</feature>
<dbReference type="GO" id="GO:0071972">
    <property type="term" value="F:peptidoglycan L,D-transpeptidase activity"/>
    <property type="evidence" value="ECO:0007669"/>
    <property type="project" value="TreeGrafter"/>
</dbReference>
<dbReference type="GO" id="GO:0005886">
    <property type="term" value="C:plasma membrane"/>
    <property type="evidence" value="ECO:0007669"/>
    <property type="project" value="TreeGrafter"/>
</dbReference>
<dbReference type="InterPro" id="IPR001460">
    <property type="entry name" value="PCN-bd_Tpept"/>
</dbReference>
<dbReference type="Pfam" id="PF00905">
    <property type="entry name" value="Transpeptidase"/>
    <property type="match status" value="1"/>
</dbReference>
<evidence type="ECO:0000256" key="1">
    <source>
        <dbReference type="SAM" id="MobiDB-lite"/>
    </source>
</evidence>
<dbReference type="InterPro" id="IPR054120">
    <property type="entry name" value="PBPA_dimer"/>
</dbReference>
<dbReference type="InterPro" id="IPR050515">
    <property type="entry name" value="Beta-lactam/transpept"/>
</dbReference>
<reference evidence="5 6" key="1">
    <citation type="submission" date="2009-02" db="EMBL/GenBank/DDBJ databases">
        <title>Annotation of Streptomyces hygroscopicus strain ATCC 53653.</title>
        <authorList>
            <consortium name="The Broad Institute Genome Sequencing Platform"/>
            <consortium name="Broad Institute Microbial Sequencing Center"/>
            <person name="Fischbach M."/>
            <person name="Godfrey P."/>
            <person name="Ward D."/>
            <person name="Young S."/>
            <person name="Zeng Q."/>
            <person name="Koehrsen M."/>
            <person name="Alvarado L."/>
            <person name="Berlin A.M."/>
            <person name="Bochicchio J."/>
            <person name="Borenstein D."/>
            <person name="Chapman S.B."/>
            <person name="Chen Z."/>
            <person name="Engels R."/>
            <person name="Freedman E."/>
            <person name="Gellesch M."/>
            <person name="Goldberg J."/>
            <person name="Griggs A."/>
            <person name="Gujja S."/>
            <person name="Heilman E.R."/>
            <person name="Heiman D.I."/>
            <person name="Hepburn T.A."/>
            <person name="Howarth C."/>
            <person name="Jen D."/>
            <person name="Larson L."/>
            <person name="Lewis B."/>
            <person name="Mehta T."/>
            <person name="Park D."/>
            <person name="Pearson M."/>
            <person name="Richards J."/>
            <person name="Roberts A."/>
            <person name="Saif S."/>
            <person name="Shea T.D."/>
            <person name="Shenoy N."/>
            <person name="Sisk P."/>
            <person name="Stolte C."/>
            <person name="Sykes S.N."/>
            <person name="Thomson T."/>
            <person name="Walk T."/>
            <person name="White J."/>
            <person name="Yandava C."/>
            <person name="Straight P."/>
            <person name="Clardy J."/>
            <person name="Hung D."/>
            <person name="Kolter R."/>
            <person name="Mekalanos J."/>
            <person name="Walker S."/>
            <person name="Walsh C.T."/>
            <person name="Wieland-Brown L.C."/>
            <person name="Haas B."/>
            <person name="Nusbaum C."/>
            <person name="Birren B."/>
        </authorList>
    </citation>
    <scope>NUCLEOTIDE SEQUENCE [LARGE SCALE GENOMIC DNA]</scope>
    <source>
        <strain evidence="5 6">ATCC 53653</strain>
    </source>
</reference>
<evidence type="ECO:0000256" key="2">
    <source>
        <dbReference type="SAM" id="Phobius"/>
    </source>
</evidence>
<sequence>MVPPIPTHRPEAAAPPHRDRKPSRGQVVGAAAAALVVIGGTFFAVTQLGGDGDKGNAEAKGSGNATGPSVPPSDTSLGDIVVAGKPVTGSTKSVRTYADGKLYAPVTGYRSRAFGATGLESIYRTALDNGSSKVITTIDPAVQKAAYEALGDAKGAAIAIDPSNGDILALVSTPSYDPATFSGSTSADGKAWQKLTGDKKNDPMLNRATREAYPPGSTFELVVAAAALEEGLYATVDEATASPNPYTLPGTTTSVSNKSAPGSCKNASLRVALRYSCDNVFAKAAVDLGWAKVKKMADKFGFNDDDTEMPIRVGTSVFPSEPTQAETALSGVGGFEVTATPFQMAMVSAVLANDGKLAPPHMVSKVTGSAGNVQRPYLPDTKRVVSQRTAAELRGAMTAAVTGGTSTAARIGGADVGATTALAQSGSDRIDWCTAYAQPGSGGRQVAITVVVEGESGSGGSEGGAATSVAKRAMQAATARR</sequence>
<evidence type="ECO:0000313" key="5">
    <source>
        <dbReference type="EMBL" id="EFL25790.1"/>
    </source>
</evidence>
<keyword evidence="2" id="KW-0812">Transmembrane</keyword>
<dbReference type="EMBL" id="GG657754">
    <property type="protein sequence ID" value="EFL25790.1"/>
    <property type="molecule type" value="Genomic_DNA"/>
</dbReference>
<dbReference type="GO" id="GO:0071555">
    <property type="term" value="P:cell wall organization"/>
    <property type="evidence" value="ECO:0007669"/>
    <property type="project" value="TreeGrafter"/>
</dbReference>
<keyword evidence="2" id="KW-0472">Membrane</keyword>
<dbReference type="PANTHER" id="PTHR30627">
    <property type="entry name" value="PEPTIDOGLYCAN D,D-TRANSPEPTIDASE"/>
    <property type="match status" value="1"/>
</dbReference>